<reference evidence="8" key="2">
    <citation type="submission" date="2022-10" db="EMBL/GenBank/DDBJ databases">
        <title>Cloning and anther specific expression analysis of phabcg26 gene from Petunia hybrida.</title>
        <authorList>
            <person name="Li Y.Y."/>
        </authorList>
    </citation>
    <scope>NUCLEOTIDE SEQUENCE</scope>
</reference>
<dbReference type="PANTHER" id="PTHR31384">
    <property type="entry name" value="AUXIN RESPONSE FACTOR 4-RELATED"/>
    <property type="match status" value="1"/>
</dbReference>
<dbReference type="GO" id="GO:0006355">
    <property type="term" value="P:regulation of DNA-templated transcription"/>
    <property type="evidence" value="ECO:0007669"/>
    <property type="project" value="InterPro"/>
</dbReference>
<evidence type="ECO:0000256" key="1">
    <source>
        <dbReference type="ARBA" id="ARBA00004123"/>
    </source>
</evidence>
<evidence type="ECO:0000256" key="4">
    <source>
        <dbReference type="ARBA" id="ARBA00023242"/>
    </source>
</evidence>
<dbReference type="InterPro" id="IPR033389">
    <property type="entry name" value="AUX/IAA_dom"/>
</dbReference>
<dbReference type="PANTHER" id="PTHR31384:SF25">
    <property type="entry name" value="AUXIN RESPONSE FACTOR"/>
    <property type="match status" value="1"/>
</dbReference>
<comment type="subunit">
    <text evidence="6">Homodimers and heterodimers.</text>
</comment>
<keyword evidence="4 6" id="KW-0539">Nucleus</keyword>
<dbReference type="Gene3D" id="3.10.20.90">
    <property type="entry name" value="Phosphatidylinositol 3-kinase Catalytic Subunit, Chain A, domain 1"/>
    <property type="match status" value="1"/>
</dbReference>
<organism evidence="8">
    <name type="scientific">Paeonia lactiflora</name>
    <name type="common">Chinese peony</name>
    <name type="synonym">Paeonia albiflora</name>
    <dbReference type="NCBI Taxonomy" id="35924"/>
    <lineage>
        <taxon>Eukaryota</taxon>
        <taxon>Viridiplantae</taxon>
        <taxon>Streptophyta</taxon>
        <taxon>Embryophyta</taxon>
        <taxon>Tracheophyta</taxon>
        <taxon>Spermatophyta</taxon>
        <taxon>Magnoliopsida</taxon>
        <taxon>eudicotyledons</taxon>
        <taxon>Gunneridae</taxon>
        <taxon>Pentapetalae</taxon>
        <taxon>Saxifragales</taxon>
        <taxon>Paeoniaceae</taxon>
        <taxon>Paeonia</taxon>
    </lineage>
</organism>
<evidence type="ECO:0000256" key="2">
    <source>
        <dbReference type="ARBA" id="ARBA00023015"/>
    </source>
</evidence>
<keyword evidence="6" id="KW-0678">Repressor</keyword>
<feature type="domain" description="PB1" evidence="7">
    <location>
        <begin position="247"/>
        <end position="331"/>
    </location>
</feature>
<keyword evidence="3 6" id="KW-0804">Transcription</keyword>
<evidence type="ECO:0000256" key="6">
    <source>
        <dbReference type="RuleBase" id="RU004549"/>
    </source>
</evidence>
<evidence type="ECO:0000259" key="7">
    <source>
        <dbReference type="PROSITE" id="PS51745"/>
    </source>
</evidence>
<protein>
    <recommendedName>
        <fullName evidence="6">Auxin-responsive protein</fullName>
    </recommendedName>
</protein>
<dbReference type="AlphaFoldDB" id="A0A977TNY7"/>
<name>A0A977TNY7_PAELC</name>
<dbReference type="EMBL" id="MZ558479">
    <property type="protein sequence ID" value="UXX41794.1"/>
    <property type="molecule type" value="mRNA"/>
</dbReference>
<dbReference type="GO" id="GO:0005634">
    <property type="term" value="C:nucleus"/>
    <property type="evidence" value="ECO:0007669"/>
    <property type="project" value="UniProtKB-SubCell"/>
</dbReference>
<sequence length="346" mass="38627">MPHQIHHGIQRGFLPGILNTWCQPTGSILLFFLEHLNQRDHVYLSHPYLGFLSCPGMAFIRVQWSVHLKCCHRNKIMLLKDTQGSCKVKKWGAKGSHESGPFKPPMSQYLVPPNPDLGHSQMGLENQPQFPIHEPYHPYSGSTMSIPVTSGNSNFWPPILTSQGAHDNVGVSGMGKFMLFGVNLAPSSAEFPSIQAATSIELQTGACTVPPTSRSSSETIHVSHPSKSTAVFLSEKQCKNLCLNANRSCTKVIKYGCALGRSVDLSRLNGYDELIRELDQMFGFEGRLIDKSSGWNVTYLDVEGDLMLVGDYPWQEFRSMVKMLFFYPKERVNDLNPRSPENLTLA</sequence>
<keyword evidence="2 6" id="KW-0805">Transcription regulation</keyword>
<proteinExistence type="evidence at transcript level"/>
<dbReference type="SUPFAM" id="SSF54277">
    <property type="entry name" value="CAD &amp; PB1 domains"/>
    <property type="match status" value="1"/>
</dbReference>
<comment type="similarity">
    <text evidence="6">Belongs to the Aux/IAA family.</text>
</comment>
<keyword evidence="5 6" id="KW-0927">Auxin signaling pathway</keyword>
<comment type="function">
    <text evidence="6">Aux/IAA proteins are short-lived transcriptional factors that function as repressors of early auxin response genes at low auxin concentrations.</text>
</comment>
<dbReference type="PROSITE" id="PS51745">
    <property type="entry name" value="PB1"/>
    <property type="match status" value="1"/>
</dbReference>
<dbReference type="InterPro" id="IPR044835">
    <property type="entry name" value="ARF_plant"/>
</dbReference>
<evidence type="ECO:0000256" key="3">
    <source>
        <dbReference type="ARBA" id="ARBA00023163"/>
    </source>
</evidence>
<evidence type="ECO:0000313" key="8">
    <source>
        <dbReference type="EMBL" id="UXX41794.1"/>
    </source>
</evidence>
<comment type="subcellular location">
    <subcellularLocation>
        <location evidence="1 6">Nucleus</location>
    </subcellularLocation>
</comment>
<dbReference type="Pfam" id="PF02309">
    <property type="entry name" value="AUX_IAA"/>
    <property type="match status" value="1"/>
</dbReference>
<accession>A0A977TNY7</accession>
<dbReference type="GO" id="GO:0009734">
    <property type="term" value="P:auxin-activated signaling pathway"/>
    <property type="evidence" value="ECO:0007669"/>
    <property type="project" value="UniProtKB-UniRule"/>
</dbReference>
<reference evidence="8" key="1">
    <citation type="submission" date="2021-07" db="EMBL/GenBank/DDBJ databases">
        <authorList>
            <person name="Cao J.K.J."/>
            <person name="He D.D."/>
        </authorList>
    </citation>
    <scope>NUCLEOTIDE SEQUENCE</scope>
</reference>
<dbReference type="GO" id="GO:0003677">
    <property type="term" value="F:DNA binding"/>
    <property type="evidence" value="ECO:0007669"/>
    <property type="project" value="InterPro"/>
</dbReference>
<dbReference type="InterPro" id="IPR053793">
    <property type="entry name" value="PB1-like"/>
</dbReference>
<evidence type="ECO:0000256" key="5">
    <source>
        <dbReference type="ARBA" id="ARBA00023294"/>
    </source>
</evidence>